<dbReference type="GeneID" id="82150166"/>
<dbReference type="EMBL" id="SJSA01000002">
    <property type="protein sequence ID" value="TGG36245.1"/>
    <property type="molecule type" value="Genomic_DNA"/>
</dbReference>
<evidence type="ECO:0000313" key="1">
    <source>
        <dbReference type="EMBL" id="TGG36245.1"/>
    </source>
</evidence>
<evidence type="ECO:0008006" key="3">
    <source>
        <dbReference type="Google" id="ProtNLM"/>
    </source>
</evidence>
<comment type="caution">
    <text evidence="1">The sequence shown here is derived from an EMBL/GenBank/DDBJ whole genome shotgun (WGS) entry which is preliminary data.</text>
</comment>
<sequence>MRFLIPFKKYTLDDLPTHPVNVSQLRHTTRILIVDDEPFYNEAPLRAIGFNLTVKNKWDNITDAEPFHIIVSDNRGVASSFSSAAEGAFVLNQIHKNYPQKGCIIYSRSAIDFSHTPLLRGIKQMKKNDDSSEWEEVLSETINEIYDPKSIWLKIESYLEEQNISRKILRNIENTYVRALLKGNGANIEWSRQDWDLSSEAINLVTEFFKLATTALGVLGA</sequence>
<keyword evidence="2" id="KW-1185">Reference proteome</keyword>
<organism evidence="1 2">
    <name type="scientific">Duncaniella freteri</name>
    <dbReference type="NCBI Taxonomy" id="2530391"/>
    <lineage>
        <taxon>Bacteria</taxon>
        <taxon>Pseudomonadati</taxon>
        <taxon>Bacteroidota</taxon>
        <taxon>Bacteroidia</taxon>
        <taxon>Bacteroidales</taxon>
        <taxon>Muribaculaceae</taxon>
        <taxon>Duncaniella</taxon>
    </lineage>
</organism>
<accession>A0A4Z0V3Z3</accession>
<evidence type="ECO:0000313" key="2">
    <source>
        <dbReference type="Proteomes" id="UP000297635"/>
    </source>
</evidence>
<name>A0A4Z0V3Z3_9BACT</name>
<reference evidence="1 2" key="1">
    <citation type="submission" date="2019-02" db="EMBL/GenBank/DDBJ databases">
        <title>Isolation and identification of novel species under the genus Muribaculum.</title>
        <authorList>
            <person name="Miyake S."/>
            <person name="Ding Y."/>
            <person name="Low A."/>
            <person name="Soh M."/>
            <person name="Seedorf H."/>
        </authorList>
    </citation>
    <scope>NUCLEOTIDE SEQUENCE [LARGE SCALE GENOMIC DNA]</scope>
    <source>
        <strain evidence="1 2">TLL-A3</strain>
    </source>
</reference>
<dbReference type="AlphaFoldDB" id="A0A4Z0V3Z3"/>
<dbReference type="Proteomes" id="UP000297635">
    <property type="component" value="Unassembled WGS sequence"/>
</dbReference>
<dbReference type="RefSeq" id="WP_135471988.1">
    <property type="nucleotide sequence ID" value="NZ_CASPHE010000124.1"/>
</dbReference>
<proteinExistence type="predicted"/>
<protein>
    <recommendedName>
        <fullName evidence="3">Response regulator</fullName>
    </recommendedName>
</protein>
<gene>
    <name evidence="1" type="ORF">EZ315_10245</name>
</gene>